<evidence type="ECO:0000313" key="2">
    <source>
        <dbReference type="Proteomes" id="UP001056120"/>
    </source>
</evidence>
<accession>A0ACB9IY38</accession>
<sequence length="303" mass="34404">MDNERFVWEQKQVAPIQHEAKEEEEDRDYQSQTQSSGYRDEYSHANLRPHHQIVGTTPTDDTYGGYIHRYSTLPPPSMMIAPQLQNQQPIAPPDHHRQQETTVKRHYRGVRQRPWGKWAAEIRDPNKGARVWLGTFETAEGAALAYDQAALKFKGSKAKLNFPERVQGHPDLRHITPTTTTTTQPPAATSSQPQNPPSQAIATIYPDLLQYAQILSSNDAQMGYFTSDLYPHNNNTADVNTHQQQYSDYASHQYSPSPTVGSSSMSYDQPNYVNDPALPSDLASDQHVNWEEWNDAFDPNRNS</sequence>
<proteinExistence type="predicted"/>
<comment type="caution">
    <text evidence="1">The sequence shown here is derived from an EMBL/GenBank/DDBJ whole genome shotgun (WGS) entry which is preliminary data.</text>
</comment>
<dbReference type="EMBL" id="CM042023">
    <property type="protein sequence ID" value="KAI3812388.1"/>
    <property type="molecule type" value="Genomic_DNA"/>
</dbReference>
<reference evidence="1 2" key="2">
    <citation type="journal article" date="2022" name="Mol. Ecol. Resour.">
        <title>The genomes of chicory, endive, great burdock and yacon provide insights into Asteraceae paleo-polyploidization history and plant inulin production.</title>
        <authorList>
            <person name="Fan W."/>
            <person name="Wang S."/>
            <person name="Wang H."/>
            <person name="Wang A."/>
            <person name="Jiang F."/>
            <person name="Liu H."/>
            <person name="Zhao H."/>
            <person name="Xu D."/>
            <person name="Zhang Y."/>
        </authorList>
    </citation>
    <scope>NUCLEOTIDE SEQUENCE [LARGE SCALE GENOMIC DNA]</scope>
    <source>
        <strain evidence="2">cv. Yunnan</strain>
        <tissue evidence="1">Leaves</tissue>
    </source>
</reference>
<evidence type="ECO:0000313" key="1">
    <source>
        <dbReference type="EMBL" id="KAI3812388.1"/>
    </source>
</evidence>
<gene>
    <name evidence="1" type="ORF">L1987_17095</name>
</gene>
<name>A0ACB9IY38_9ASTR</name>
<protein>
    <submittedName>
        <fullName evidence="1">Uncharacterized protein</fullName>
    </submittedName>
</protein>
<keyword evidence="2" id="KW-1185">Reference proteome</keyword>
<organism evidence="1 2">
    <name type="scientific">Smallanthus sonchifolius</name>
    <dbReference type="NCBI Taxonomy" id="185202"/>
    <lineage>
        <taxon>Eukaryota</taxon>
        <taxon>Viridiplantae</taxon>
        <taxon>Streptophyta</taxon>
        <taxon>Embryophyta</taxon>
        <taxon>Tracheophyta</taxon>
        <taxon>Spermatophyta</taxon>
        <taxon>Magnoliopsida</taxon>
        <taxon>eudicotyledons</taxon>
        <taxon>Gunneridae</taxon>
        <taxon>Pentapetalae</taxon>
        <taxon>asterids</taxon>
        <taxon>campanulids</taxon>
        <taxon>Asterales</taxon>
        <taxon>Asteraceae</taxon>
        <taxon>Asteroideae</taxon>
        <taxon>Heliantheae alliance</taxon>
        <taxon>Millerieae</taxon>
        <taxon>Smallanthus</taxon>
    </lineage>
</organism>
<reference evidence="2" key="1">
    <citation type="journal article" date="2022" name="Mol. Ecol. Resour.">
        <title>The genomes of chicory, endive, great burdock and yacon provide insights into Asteraceae palaeo-polyploidization history and plant inulin production.</title>
        <authorList>
            <person name="Fan W."/>
            <person name="Wang S."/>
            <person name="Wang H."/>
            <person name="Wang A."/>
            <person name="Jiang F."/>
            <person name="Liu H."/>
            <person name="Zhao H."/>
            <person name="Xu D."/>
            <person name="Zhang Y."/>
        </authorList>
    </citation>
    <scope>NUCLEOTIDE SEQUENCE [LARGE SCALE GENOMIC DNA]</scope>
    <source>
        <strain evidence="2">cv. Yunnan</strain>
    </source>
</reference>
<dbReference type="Proteomes" id="UP001056120">
    <property type="component" value="Linkage Group LG06"/>
</dbReference>